<keyword evidence="3" id="KW-0805">Transcription regulation</keyword>
<gene>
    <name evidence="7" type="ORF">LAMO00422_LOCUS8982</name>
</gene>
<dbReference type="PANTHER" id="PTHR13421:SF16">
    <property type="entry name" value="SNRNA-ACTIVATING PROTEIN COMPLEX SUBUNIT 3"/>
    <property type="match status" value="1"/>
</dbReference>
<evidence type="ECO:0000313" key="7">
    <source>
        <dbReference type="EMBL" id="CAD8447214.1"/>
    </source>
</evidence>
<organism evidence="7">
    <name type="scientific">Amorphochlora amoebiformis</name>
    <dbReference type="NCBI Taxonomy" id="1561963"/>
    <lineage>
        <taxon>Eukaryota</taxon>
        <taxon>Sar</taxon>
        <taxon>Rhizaria</taxon>
        <taxon>Cercozoa</taxon>
        <taxon>Chlorarachniophyceae</taxon>
        <taxon>Amorphochlora</taxon>
    </lineage>
</organism>
<evidence type="ECO:0000256" key="1">
    <source>
        <dbReference type="ARBA" id="ARBA00004123"/>
    </source>
</evidence>
<keyword evidence="5" id="KW-0804">Transcription</keyword>
<dbReference type="GO" id="GO:0042795">
    <property type="term" value="P:snRNA transcription by RNA polymerase II"/>
    <property type="evidence" value="ECO:0007669"/>
    <property type="project" value="TreeGrafter"/>
</dbReference>
<evidence type="ECO:0000256" key="2">
    <source>
        <dbReference type="ARBA" id="ARBA00010410"/>
    </source>
</evidence>
<evidence type="ECO:0000256" key="6">
    <source>
        <dbReference type="ARBA" id="ARBA00023242"/>
    </source>
</evidence>
<name>A0A7S0DBM8_9EUKA</name>
<sequence>MEDPAPSLRKMADVLQHITKHYQAGPKSRKERGWLRINKNTMTKEVMSTILSKKPKCGPVPPGEVVVRVAVFHPTKSDKTQEILILGSQKLIDLKNAIDCITENILVEQEGDEIPCIHSSYFYINRTFYDYIAPGDSEPLSQRITTWAKQKEKEGEIRFRRLRNRKMENVRVVDLDIQLGAHYHFCHAIDENHTIIFTEIRFHDAFDPQDRGAYPLDVFKWQEKMRKCCSCAVNHAQLVIYGDKLSASNPAYYCEMCHKAFHKDSQGNDIYLDYHVHPYTHD</sequence>
<dbReference type="EMBL" id="HBEM01012900">
    <property type="protein sequence ID" value="CAD8447214.1"/>
    <property type="molecule type" value="Transcribed_RNA"/>
</dbReference>
<dbReference type="GO" id="GO:0000978">
    <property type="term" value="F:RNA polymerase II cis-regulatory region sequence-specific DNA binding"/>
    <property type="evidence" value="ECO:0007669"/>
    <property type="project" value="TreeGrafter"/>
</dbReference>
<dbReference type="PANTHER" id="PTHR13421">
    <property type="entry name" value="SNRNA-ACTIVATING PROTEIN COMPLEX SUBUNIT 3"/>
    <property type="match status" value="1"/>
</dbReference>
<evidence type="ECO:0000256" key="4">
    <source>
        <dbReference type="ARBA" id="ARBA00023125"/>
    </source>
</evidence>
<dbReference type="GO" id="GO:0019185">
    <property type="term" value="C:snRNA-activating protein complex"/>
    <property type="evidence" value="ECO:0007669"/>
    <property type="project" value="TreeGrafter"/>
</dbReference>
<keyword evidence="6" id="KW-0539">Nucleus</keyword>
<protein>
    <recommendedName>
        <fullName evidence="8">snRNA-activating protein complex subunit 3</fullName>
    </recommendedName>
</protein>
<evidence type="ECO:0000256" key="5">
    <source>
        <dbReference type="ARBA" id="ARBA00023163"/>
    </source>
</evidence>
<proteinExistence type="inferred from homology"/>
<dbReference type="GO" id="GO:0005634">
    <property type="term" value="C:nucleus"/>
    <property type="evidence" value="ECO:0007669"/>
    <property type="project" value="UniProtKB-SubCell"/>
</dbReference>
<dbReference type="InterPro" id="IPR022042">
    <property type="entry name" value="snRNA-activating_su3"/>
</dbReference>
<keyword evidence="4" id="KW-0238">DNA-binding</keyword>
<dbReference type="GO" id="GO:0001006">
    <property type="term" value="F:RNA polymerase III type 3 promoter sequence-specific DNA binding"/>
    <property type="evidence" value="ECO:0007669"/>
    <property type="project" value="TreeGrafter"/>
</dbReference>
<dbReference type="GO" id="GO:0001046">
    <property type="term" value="F:core promoter sequence-specific DNA binding"/>
    <property type="evidence" value="ECO:0007669"/>
    <property type="project" value="TreeGrafter"/>
</dbReference>
<dbReference type="GO" id="GO:0003681">
    <property type="term" value="F:bent DNA binding"/>
    <property type="evidence" value="ECO:0007669"/>
    <property type="project" value="TreeGrafter"/>
</dbReference>
<evidence type="ECO:0008006" key="8">
    <source>
        <dbReference type="Google" id="ProtNLM"/>
    </source>
</evidence>
<reference evidence="7" key="1">
    <citation type="submission" date="2021-01" db="EMBL/GenBank/DDBJ databases">
        <authorList>
            <person name="Corre E."/>
            <person name="Pelletier E."/>
            <person name="Niang G."/>
            <person name="Scheremetjew M."/>
            <person name="Finn R."/>
            <person name="Kale V."/>
            <person name="Holt S."/>
            <person name="Cochrane G."/>
            <person name="Meng A."/>
            <person name="Brown T."/>
            <person name="Cohen L."/>
        </authorList>
    </citation>
    <scope>NUCLEOTIDE SEQUENCE</scope>
    <source>
        <strain evidence="7">CCMP2058</strain>
    </source>
</reference>
<comment type="similarity">
    <text evidence="2">Belongs to the SNAPC3/SRD2 family.</text>
</comment>
<comment type="subcellular location">
    <subcellularLocation>
        <location evidence="1">Nucleus</location>
    </subcellularLocation>
</comment>
<evidence type="ECO:0000256" key="3">
    <source>
        <dbReference type="ARBA" id="ARBA00023015"/>
    </source>
</evidence>
<dbReference type="AlphaFoldDB" id="A0A7S0DBM8"/>
<dbReference type="GO" id="GO:0042796">
    <property type="term" value="P:snRNA transcription by RNA polymerase III"/>
    <property type="evidence" value="ECO:0007669"/>
    <property type="project" value="TreeGrafter"/>
</dbReference>
<accession>A0A7S0DBM8</accession>
<dbReference type="Pfam" id="PF12251">
    <property type="entry name" value="SNAPC3"/>
    <property type="match status" value="1"/>
</dbReference>